<gene>
    <name evidence="1" type="ORF">SAMN05216276_103435</name>
</gene>
<proteinExistence type="predicted"/>
<reference evidence="1 2" key="1">
    <citation type="submission" date="2017-06" db="EMBL/GenBank/DDBJ databases">
        <authorList>
            <person name="Kim H.J."/>
            <person name="Triplett B.A."/>
        </authorList>
    </citation>
    <scope>NUCLEOTIDE SEQUENCE [LARGE SCALE GENOMIC DNA]</scope>
    <source>
        <strain evidence="1 2">CGMCC 4.2132</strain>
    </source>
</reference>
<dbReference type="EMBL" id="FZOD01000034">
    <property type="protein sequence ID" value="SNT31982.1"/>
    <property type="molecule type" value="Genomic_DNA"/>
</dbReference>
<name>A0A239LPZ7_9ACTN</name>
<protein>
    <submittedName>
        <fullName evidence="1">Uncharacterized protein</fullName>
    </submittedName>
</protein>
<dbReference type="AlphaFoldDB" id="A0A239LPZ7"/>
<keyword evidence="2" id="KW-1185">Reference proteome</keyword>
<evidence type="ECO:0000313" key="2">
    <source>
        <dbReference type="Proteomes" id="UP000198282"/>
    </source>
</evidence>
<evidence type="ECO:0000313" key="1">
    <source>
        <dbReference type="EMBL" id="SNT31982.1"/>
    </source>
</evidence>
<dbReference type="Proteomes" id="UP000198282">
    <property type="component" value="Unassembled WGS sequence"/>
</dbReference>
<sequence length="51" mass="5706">MIDKMTPKVVTPIHLSWSYSNPDAADPIAPPKKMLPMKTVLIRDRASGLSW</sequence>
<accession>A0A239LPZ7</accession>
<organism evidence="1 2">
    <name type="scientific">Streptosporangium subroseum</name>
    <dbReference type="NCBI Taxonomy" id="106412"/>
    <lineage>
        <taxon>Bacteria</taxon>
        <taxon>Bacillati</taxon>
        <taxon>Actinomycetota</taxon>
        <taxon>Actinomycetes</taxon>
        <taxon>Streptosporangiales</taxon>
        <taxon>Streptosporangiaceae</taxon>
        <taxon>Streptosporangium</taxon>
    </lineage>
</organism>